<keyword evidence="4" id="KW-0143">Chaperone</keyword>
<evidence type="ECO:0000256" key="5">
    <source>
        <dbReference type="ARBA" id="ARBA00093797"/>
    </source>
</evidence>
<dbReference type="EMBL" id="AJYW02000080">
    <property type="protein sequence ID" value="OEE77423.1"/>
    <property type="molecule type" value="Genomic_DNA"/>
</dbReference>
<comment type="subcellular location">
    <subcellularLocation>
        <location evidence="1">Cytoplasm</location>
        <location evidence="1">Cytosol</location>
    </subcellularLocation>
</comment>
<keyword evidence="7" id="KW-1185">Reference proteome</keyword>
<dbReference type="Pfam" id="PF05400">
    <property type="entry name" value="FliT"/>
    <property type="match status" value="1"/>
</dbReference>
<gene>
    <name evidence="6" type="ORF">A130_04315</name>
</gene>
<keyword evidence="6" id="KW-0966">Cell projection</keyword>
<evidence type="ECO:0000256" key="2">
    <source>
        <dbReference type="ARBA" id="ARBA00022490"/>
    </source>
</evidence>
<evidence type="ECO:0000313" key="6">
    <source>
        <dbReference type="EMBL" id="OEE77423.1"/>
    </source>
</evidence>
<evidence type="ECO:0000256" key="1">
    <source>
        <dbReference type="ARBA" id="ARBA00004514"/>
    </source>
</evidence>
<comment type="caution">
    <text evidence="6">The sequence shown here is derived from an EMBL/GenBank/DDBJ whole genome shotgun (WGS) entry which is preliminary data.</text>
</comment>
<keyword evidence="3" id="KW-1005">Bacterial flagellum biogenesis</keyword>
<keyword evidence="6" id="KW-0969">Cilium</keyword>
<sequence length="101" mass="11913">MQTKLALLCELDHQLLKALEEKEINAEEIVSLVDKREQLLQSTLHFLGENPEFKQSKQWHEAIARTKHLVELMQSETNRVGQILQKYRHGSKSLQQYKKFL</sequence>
<evidence type="ECO:0000256" key="3">
    <source>
        <dbReference type="ARBA" id="ARBA00022795"/>
    </source>
</evidence>
<dbReference type="InterPro" id="IPR008622">
    <property type="entry name" value="FliT"/>
</dbReference>
<evidence type="ECO:0000313" key="7">
    <source>
        <dbReference type="Proteomes" id="UP000094165"/>
    </source>
</evidence>
<name>A0A1E5D1X7_9VIBR</name>
<reference evidence="6 7" key="1">
    <citation type="journal article" date="2012" name="Science">
        <title>Ecological populations of bacteria act as socially cohesive units of antibiotic production and resistance.</title>
        <authorList>
            <person name="Cordero O.X."/>
            <person name="Wildschutte H."/>
            <person name="Kirkup B."/>
            <person name="Proehl S."/>
            <person name="Ngo L."/>
            <person name="Hussain F."/>
            <person name="Le Roux F."/>
            <person name="Mincer T."/>
            <person name="Polz M.F."/>
        </authorList>
    </citation>
    <scope>NUCLEOTIDE SEQUENCE [LARGE SCALE GENOMIC DNA]</scope>
    <source>
        <strain evidence="6 7">FF-238</strain>
    </source>
</reference>
<dbReference type="AlphaFoldDB" id="A0A1E5D1X7"/>
<dbReference type="Proteomes" id="UP000094165">
    <property type="component" value="Unassembled WGS sequence"/>
</dbReference>
<evidence type="ECO:0000256" key="4">
    <source>
        <dbReference type="ARBA" id="ARBA00023186"/>
    </source>
</evidence>
<keyword evidence="6" id="KW-0282">Flagellum</keyword>
<protein>
    <recommendedName>
        <fullName evidence="5">Flagellar protein FliT</fullName>
    </recommendedName>
</protein>
<accession>A0A1E5D1X7</accession>
<proteinExistence type="predicted"/>
<organism evidence="6 7">
    <name type="scientific">Vibrio genomosp. F6 str. FF-238</name>
    <dbReference type="NCBI Taxonomy" id="1191298"/>
    <lineage>
        <taxon>Bacteria</taxon>
        <taxon>Pseudomonadati</taxon>
        <taxon>Pseudomonadota</taxon>
        <taxon>Gammaproteobacteria</taxon>
        <taxon>Vibrionales</taxon>
        <taxon>Vibrionaceae</taxon>
        <taxon>Vibrio</taxon>
    </lineage>
</organism>
<keyword evidence="2" id="KW-0963">Cytoplasm</keyword>
<dbReference type="RefSeq" id="WP_017052511.1">
    <property type="nucleotide sequence ID" value="NZ_AJYW02000080.1"/>
</dbReference>